<dbReference type="CDD" id="cd04400">
    <property type="entry name" value="RhoGAP_fBEM3"/>
    <property type="match status" value="1"/>
</dbReference>
<dbReference type="InterPro" id="IPR011993">
    <property type="entry name" value="PH-like_dom_sf"/>
</dbReference>
<sequence>MAILRFLLFLAWWRDLPCRAPKLPGRRVLPSHSGLLRTCACPVSLLLITVHVLQWQNSCGSAVVLYRHLLRSSNVLETVQQWCRSSTVLYSTWAKIGYSLNLRQNSTVIPPRPCTATAQYTRPPRFGIDNDYANSNSHDAASNASHGSSSRYAAGIGTRPGGAPTPAPLALAEALARVAGDHVAALDQVLAERNQYCLDNSKLTSENVRIWNLMGRIRKENEALKTKLVELERASGISSATAKGSPLGSSGVAGTPGSPANGRRRLPSAAELERSSSPMSPSRHTRQDSRGESDQHISHSSSAVVAPLISHVRSSTNGDAAAYDSPLTSVDQGPSRASRAVDLGSSALTSAIPGHESSQHNSIIQQRAAAQAQSLALARAANGQHGGAIDSMISGESADFEAIDHDSASGTDENASPPPLASSAQNLDRSRTPIQGSQASGVPVTPVQQQGAVRSNDYERSVLASGPNRNRPEIAPTMIPSSASTRSLVSRIATADERLLRSPGSKRKSKDTSKKSVLAPRLDSSLLRVASVKIQGSNYRSPDRGKEAISFYITVDILHPPASWGLNSMASGEPAPPTSWTVEKSYGDIVGLDAKLRNKVGKKAAQRLAPLPDKSLFKDHAPAKVDQRKALLEIYLQSLMVLELPDKDEVCTFLCTDVVPNRARDPTSNDKDGFLTKKGQNLGRWVTRYYVLRNAMLNYYETRGGAQIGSINIREAQIGRQQKSSSSNEQDENAYRHAFLILEKRAATYEEPAHIARHVLCAESDEERDDWVDVLVRAIAELDGVPSDEVPASPTQAMASMSLSQAGASLGRDGPPPTNGGSGSSSSARAAHEAPFSPSADSSMRRSEREAHMMSPRMANVSLDQSRNTHSSISRIDSLDSASVNRSTNLSAAGSGLPTSASHRSVNEPRSPVASRGAELLDQPGSPGPRRDSLGKNKASISGPMNGAPIPAGYKFGARDEAAPDARKDDKKRFWQGFRGFGHNDKHNREPRPVFGVPLSESIAISSIHEGLALPSVVYRCIEYLEKRNAFLEEGIYRLSGSSAVIKTLKDRFNMEGDVDLMAENQYYDPHAVAGLLKTFLRELPTSVLTRELHMDFMRINELQDRAERVNELGHLVSQLPLANYSLLRTLCSHLIKIIEHSDVNKMNMRNVGIVFSPTLAIGAGIFALFLTEFASVFEVDANGEPAPRRIEEDVAVPEPSELGIGGISSGDDAGGELMQPTLSKKSKRNSVQYRESQADRLLGLEGRSLNYREVEEDVEGIPLESAGSEGRDPYTGNLNAPVSSSVSGETSSRAHLHDASHGFSNGSRHEHEYGHNGGTEAPHNFAGAGSAARAHPSAMVG</sequence>
<evidence type="ECO:0000256" key="2">
    <source>
        <dbReference type="SAM" id="MobiDB-lite"/>
    </source>
</evidence>
<dbReference type="EMBL" id="KZ819191">
    <property type="protein sequence ID" value="PWZ01113.1"/>
    <property type="molecule type" value="Genomic_DNA"/>
</dbReference>
<feature type="compositionally biased region" description="Polar residues" evidence="2">
    <location>
        <begin position="479"/>
        <end position="488"/>
    </location>
</feature>
<keyword evidence="1" id="KW-0343">GTPase activation</keyword>
<feature type="domain" description="Rho-GAP" evidence="6">
    <location>
        <begin position="997"/>
        <end position="1189"/>
    </location>
</feature>
<dbReference type="FunCoup" id="A0A317XTJ5">
    <property type="interactions" value="261"/>
</dbReference>
<dbReference type="GO" id="GO:0005096">
    <property type="term" value="F:GTPase activator activity"/>
    <property type="evidence" value="ECO:0007669"/>
    <property type="project" value="UniProtKB-KW"/>
</dbReference>
<dbReference type="Pfam" id="PF00787">
    <property type="entry name" value="PX"/>
    <property type="match status" value="1"/>
</dbReference>
<feature type="region of interest" description="Disordered" evidence="2">
    <location>
        <begin position="406"/>
        <end position="518"/>
    </location>
</feature>
<dbReference type="InterPro" id="IPR036871">
    <property type="entry name" value="PX_dom_sf"/>
</dbReference>
<feature type="region of interest" description="Disordered" evidence="2">
    <location>
        <begin position="235"/>
        <end position="301"/>
    </location>
</feature>
<feature type="compositionally biased region" description="Polar residues" evidence="2">
    <location>
        <begin position="422"/>
        <end position="453"/>
    </location>
</feature>
<feature type="domain" description="PX" evidence="5">
    <location>
        <begin position="529"/>
        <end position="661"/>
    </location>
</feature>
<dbReference type="PROSITE" id="PS50195">
    <property type="entry name" value="PX"/>
    <property type="match status" value="1"/>
</dbReference>
<feature type="compositionally biased region" description="Polar residues" evidence="2">
    <location>
        <begin position="862"/>
        <end position="904"/>
    </location>
</feature>
<dbReference type="STRING" id="1882483.A0A317XTJ5"/>
<dbReference type="Pfam" id="PF00620">
    <property type="entry name" value="RhoGAP"/>
    <property type="match status" value="1"/>
</dbReference>
<feature type="region of interest" description="Disordered" evidence="2">
    <location>
        <begin position="803"/>
        <end position="948"/>
    </location>
</feature>
<dbReference type="PANTHER" id="PTHR23176">
    <property type="entry name" value="RHO/RAC/CDC GTPASE-ACTIVATING PROTEIN"/>
    <property type="match status" value="1"/>
</dbReference>
<feature type="region of interest" description="Disordered" evidence="2">
    <location>
        <begin position="131"/>
        <end position="160"/>
    </location>
</feature>
<evidence type="ECO:0000259" key="5">
    <source>
        <dbReference type="PROSITE" id="PS50195"/>
    </source>
</evidence>
<dbReference type="OrthoDB" id="185175at2759"/>
<dbReference type="PROSITE" id="PS50238">
    <property type="entry name" value="RHOGAP"/>
    <property type="match status" value="1"/>
</dbReference>
<gene>
    <name evidence="7" type="ORF">BCV70DRAFT_222771</name>
</gene>
<dbReference type="CDD" id="cd06093">
    <property type="entry name" value="PX_domain"/>
    <property type="match status" value="1"/>
</dbReference>
<dbReference type="InterPro" id="IPR008936">
    <property type="entry name" value="Rho_GTPase_activation_prot"/>
</dbReference>
<evidence type="ECO:0000313" key="8">
    <source>
        <dbReference type="Proteomes" id="UP000246740"/>
    </source>
</evidence>
<accession>A0A317XTJ5</accession>
<dbReference type="InterPro" id="IPR001683">
    <property type="entry name" value="PX_dom"/>
</dbReference>
<dbReference type="SMART" id="SM00233">
    <property type="entry name" value="PH"/>
    <property type="match status" value="1"/>
</dbReference>
<dbReference type="SUPFAM" id="SSF64268">
    <property type="entry name" value="PX domain"/>
    <property type="match status" value="1"/>
</dbReference>
<feature type="region of interest" description="Disordered" evidence="2">
    <location>
        <begin position="1261"/>
        <end position="1342"/>
    </location>
</feature>
<feature type="compositionally biased region" description="Basic and acidic residues" evidence="2">
    <location>
        <begin position="285"/>
        <end position="297"/>
    </location>
</feature>
<evidence type="ECO:0000313" key="7">
    <source>
        <dbReference type="EMBL" id="PWZ01113.1"/>
    </source>
</evidence>
<dbReference type="Pfam" id="PF00169">
    <property type="entry name" value="PH"/>
    <property type="match status" value="1"/>
</dbReference>
<dbReference type="InterPro" id="IPR050729">
    <property type="entry name" value="Rho-GAP"/>
</dbReference>
<evidence type="ECO:0000256" key="1">
    <source>
        <dbReference type="ARBA" id="ARBA00022468"/>
    </source>
</evidence>
<reference evidence="7 8" key="1">
    <citation type="journal article" date="2018" name="Mol. Biol. Evol.">
        <title>Broad Genomic Sampling Reveals a Smut Pathogenic Ancestry of the Fungal Clade Ustilaginomycotina.</title>
        <authorList>
            <person name="Kijpornyongpan T."/>
            <person name="Mondo S.J."/>
            <person name="Barry K."/>
            <person name="Sandor L."/>
            <person name="Lee J."/>
            <person name="Lipzen A."/>
            <person name="Pangilinan J."/>
            <person name="LaButti K."/>
            <person name="Hainaut M."/>
            <person name="Henrissat B."/>
            <person name="Grigoriev I.V."/>
            <person name="Spatafora J.W."/>
            <person name="Aime M.C."/>
        </authorList>
    </citation>
    <scope>NUCLEOTIDE SEQUENCE [LARGE SCALE GENOMIC DNA]</scope>
    <source>
        <strain evidence="7 8">MCA 3645</strain>
    </source>
</reference>
<dbReference type="SMART" id="SM00324">
    <property type="entry name" value="RhoGAP"/>
    <property type="match status" value="1"/>
</dbReference>
<dbReference type="Proteomes" id="UP000246740">
    <property type="component" value="Unassembled WGS sequence"/>
</dbReference>
<evidence type="ECO:0000259" key="6">
    <source>
        <dbReference type="PROSITE" id="PS50238"/>
    </source>
</evidence>
<dbReference type="PROSITE" id="PS50003">
    <property type="entry name" value="PH_DOMAIN"/>
    <property type="match status" value="1"/>
</dbReference>
<dbReference type="Gene3D" id="1.10.555.10">
    <property type="entry name" value="Rho GTPase activation protein"/>
    <property type="match status" value="1"/>
</dbReference>
<organism evidence="7 8">
    <name type="scientific">Testicularia cyperi</name>
    <dbReference type="NCBI Taxonomy" id="1882483"/>
    <lineage>
        <taxon>Eukaryota</taxon>
        <taxon>Fungi</taxon>
        <taxon>Dikarya</taxon>
        <taxon>Basidiomycota</taxon>
        <taxon>Ustilaginomycotina</taxon>
        <taxon>Ustilaginomycetes</taxon>
        <taxon>Ustilaginales</taxon>
        <taxon>Anthracoideaceae</taxon>
        <taxon>Testicularia</taxon>
    </lineage>
</organism>
<dbReference type="GO" id="GO:0007165">
    <property type="term" value="P:signal transduction"/>
    <property type="evidence" value="ECO:0007669"/>
    <property type="project" value="InterPro"/>
</dbReference>
<feature type="chain" id="PRO_5016244962" evidence="3">
    <location>
        <begin position="19"/>
        <end position="1342"/>
    </location>
</feature>
<protein>
    <submittedName>
        <fullName evidence="7">RhoGAP-domain-containing protein</fullName>
    </submittedName>
</protein>
<dbReference type="InterPro" id="IPR001849">
    <property type="entry name" value="PH_domain"/>
</dbReference>
<keyword evidence="3" id="KW-0732">Signal</keyword>
<dbReference type="Gene3D" id="2.30.29.30">
    <property type="entry name" value="Pleckstrin-homology domain (PH domain)/Phosphotyrosine-binding domain (PTB)"/>
    <property type="match status" value="1"/>
</dbReference>
<dbReference type="FunFam" id="1.10.555.10:FF:000049">
    <property type="entry name" value="Related to BEM3-GTPase-activating protein"/>
    <property type="match status" value="1"/>
</dbReference>
<dbReference type="InterPro" id="IPR000198">
    <property type="entry name" value="RhoGAP_dom"/>
</dbReference>
<dbReference type="Gene3D" id="3.30.1520.10">
    <property type="entry name" value="Phox-like domain"/>
    <property type="match status" value="1"/>
</dbReference>
<dbReference type="GO" id="GO:0035091">
    <property type="term" value="F:phosphatidylinositol binding"/>
    <property type="evidence" value="ECO:0007669"/>
    <property type="project" value="InterPro"/>
</dbReference>
<dbReference type="SUPFAM" id="SSF48350">
    <property type="entry name" value="GTPase activation domain, GAP"/>
    <property type="match status" value="1"/>
</dbReference>
<dbReference type="PANTHER" id="PTHR23176:SF129">
    <property type="entry name" value="RHO GTPASE ACTIVATING PROTEIN AT 16F, ISOFORM E-RELATED"/>
    <property type="match status" value="1"/>
</dbReference>
<proteinExistence type="predicted"/>
<dbReference type="SUPFAM" id="SSF50729">
    <property type="entry name" value="PH domain-like"/>
    <property type="match status" value="1"/>
</dbReference>
<feature type="region of interest" description="Disordered" evidence="2">
    <location>
        <begin position="1201"/>
        <end position="1235"/>
    </location>
</feature>
<keyword evidence="8" id="KW-1185">Reference proteome</keyword>
<evidence type="ECO:0000259" key="4">
    <source>
        <dbReference type="PROSITE" id="PS50003"/>
    </source>
</evidence>
<feature type="compositionally biased region" description="Basic and acidic residues" evidence="2">
    <location>
        <begin position="843"/>
        <end position="852"/>
    </location>
</feature>
<evidence type="ECO:0000256" key="3">
    <source>
        <dbReference type="SAM" id="SignalP"/>
    </source>
</evidence>
<feature type="signal peptide" evidence="3">
    <location>
        <begin position="1"/>
        <end position="18"/>
    </location>
</feature>
<dbReference type="GO" id="GO:0005737">
    <property type="term" value="C:cytoplasm"/>
    <property type="evidence" value="ECO:0007669"/>
    <property type="project" value="TreeGrafter"/>
</dbReference>
<dbReference type="InParanoid" id="A0A317XTJ5"/>
<feature type="domain" description="PH" evidence="4">
    <location>
        <begin position="668"/>
        <end position="780"/>
    </location>
</feature>
<name>A0A317XTJ5_9BASI</name>